<sequence length="114" mass="12546">MNISILLKAANSNDELRSHNSGNLSANKHTVRPEDSTGVKKQRLGNQVYGAVCGYVDDCGLTEELQFKFTTKELESFSIGANQNIKARRRWKGHLTGSDGRVNIIQSILASVIN</sequence>
<evidence type="ECO:0000313" key="2">
    <source>
        <dbReference type="EMBL" id="CAH2004575.1"/>
    </source>
</evidence>
<dbReference type="EMBL" id="CAKOFQ010007596">
    <property type="protein sequence ID" value="CAH2004575.1"/>
    <property type="molecule type" value="Genomic_DNA"/>
</dbReference>
<proteinExistence type="predicted"/>
<organism evidence="2 3">
    <name type="scientific">Acanthoscelides obtectus</name>
    <name type="common">Bean weevil</name>
    <name type="synonym">Bruchus obtectus</name>
    <dbReference type="NCBI Taxonomy" id="200917"/>
    <lineage>
        <taxon>Eukaryota</taxon>
        <taxon>Metazoa</taxon>
        <taxon>Ecdysozoa</taxon>
        <taxon>Arthropoda</taxon>
        <taxon>Hexapoda</taxon>
        <taxon>Insecta</taxon>
        <taxon>Pterygota</taxon>
        <taxon>Neoptera</taxon>
        <taxon>Endopterygota</taxon>
        <taxon>Coleoptera</taxon>
        <taxon>Polyphaga</taxon>
        <taxon>Cucujiformia</taxon>
        <taxon>Chrysomeloidea</taxon>
        <taxon>Chrysomelidae</taxon>
        <taxon>Bruchinae</taxon>
        <taxon>Bruchini</taxon>
        <taxon>Acanthoscelides</taxon>
    </lineage>
</organism>
<accession>A0A9P0PZ94</accession>
<protein>
    <submittedName>
        <fullName evidence="2">Uncharacterized protein</fullName>
    </submittedName>
</protein>
<dbReference type="AlphaFoldDB" id="A0A9P0PZ94"/>
<comment type="caution">
    <text evidence="2">The sequence shown here is derived from an EMBL/GenBank/DDBJ whole genome shotgun (WGS) entry which is preliminary data.</text>
</comment>
<evidence type="ECO:0000313" key="3">
    <source>
        <dbReference type="Proteomes" id="UP001152888"/>
    </source>
</evidence>
<feature type="region of interest" description="Disordered" evidence="1">
    <location>
        <begin position="14"/>
        <end position="40"/>
    </location>
</feature>
<reference evidence="2" key="1">
    <citation type="submission" date="2022-03" db="EMBL/GenBank/DDBJ databases">
        <authorList>
            <person name="Sayadi A."/>
        </authorList>
    </citation>
    <scope>NUCLEOTIDE SEQUENCE</scope>
</reference>
<evidence type="ECO:0000256" key="1">
    <source>
        <dbReference type="SAM" id="MobiDB-lite"/>
    </source>
</evidence>
<dbReference type="Proteomes" id="UP001152888">
    <property type="component" value="Unassembled WGS sequence"/>
</dbReference>
<keyword evidence="3" id="KW-1185">Reference proteome</keyword>
<name>A0A9P0PZ94_ACAOB</name>
<gene>
    <name evidence="2" type="ORF">ACAOBT_LOCUS28076</name>
</gene>
<feature type="compositionally biased region" description="Polar residues" evidence="1">
    <location>
        <begin position="19"/>
        <end position="28"/>
    </location>
</feature>